<dbReference type="AlphaFoldDB" id="A0A518ID00"/>
<organism evidence="1 2">
    <name type="scientific">Gimesia fumaroli</name>
    <dbReference type="NCBI Taxonomy" id="2527976"/>
    <lineage>
        <taxon>Bacteria</taxon>
        <taxon>Pseudomonadati</taxon>
        <taxon>Planctomycetota</taxon>
        <taxon>Planctomycetia</taxon>
        <taxon>Planctomycetales</taxon>
        <taxon>Planctomycetaceae</taxon>
        <taxon>Gimesia</taxon>
    </lineage>
</organism>
<dbReference type="Proteomes" id="UP000318313">
    <property type="component" value="Chromosome"/>
</dbReference>
<proteinExistence type="predicted"/>
<dbReference type="EMBL" id="CP037452">
    <property type="protein sequence ID" value="QDV50981.1"/>
    <property type="molecule type" value="Genomic_DNA"/>
</dbReference>
<evidence type="ECO:0000313" key="2">
    <source>
        <dbReference type="Proteomes" id="UP000318313"/>
    </source>
</evidence>
<dbReference type="KEGG" id="gfm:Enr17x_30260"/>
<protein>
    <submittedName>
        <fullName evidence="1">Uncharacterized protein</fullName>
    </submittedName>
</protein>
<evidence type="ECO:0000313" key="1">
    <source>
        <dbReference type="EMBL" id="QDV50981.1"/>
    </source>
</evidence>
<name>A0A518ID00_9PLAN</name>
<reference evidence="1 2" key="1">
    <citation type="submission" date="2019-03" db="EMBL/GenBank/DDBJ databases">
        <title>Deep-cultivation of Planctomycetes and their phenomic and genomic characterization uncovers novel biology.</title>
        <authorList>
            <person name="Wiegand S."/>
            <person name="Jogler M."/>
            <person name="Boedeker C."/>
            <person name="Pinto D."/>
            <person name="Vollmers J."/>
            <person name="Rivas-Marin E."/>
            <person name="Kohn T."/>
            <person name="Peeters S.H."/>
            <person name="Heuer A."/>
            <person name="Rast P."/>
            <person name="Oberbeckmann S."/>
            <person name="Bunk B."/>
            <person name="Jeske O."/>
            <person name="Meyerdierks A."/>
            <person name="Storesund J.E."/>
            <person name="Kallscheuer N."/>
            <person name="Luecker S."/>
            <person name="Lage O.M."/>
            <person name="Pohl T."/>
            <person name="Merkel B.J."/>
            <person name="Hornburger P."/>
            <person name="Mueller R.-W."/>
            <person name="Bruemmer F."/>
            <person name="Labrenz M."/>
            <person name="Spormann A.M."/>
            <person name="Op den Camp H."/>
            <person name="Overmann J."/>
            <person name="Amann R."/>
            <person name="Jetten M.S.M."/>
            <person name="Mascher T."/>
            <person name="Medema M.H."/>
            <person name="Devos D.P."/>
            <person name="Kaster A.-K."/>
            <person name="Ovreas L."/>
            <person name="Rohde M."/>
            <person name="Galperin M.Y."/>
            <person name="Jogler C."/>
        </authorList>
    </citation>
    <scope>NUCLEOTIDE SEQUENCE [LARGE SCALE GENOMIC DNA]</scope>
    <source>
        <strain evidence="1 2">Enr17</strain>
    </source>
</reference>
<sequence>MLLEIEQKENAMKDDFLEWPADSICLNPESLDLSALSREVYRRTCRTDFHEPGFCLVNLGSALDSHTFRRIMVDLKQEMAAIHEADAGKTFHYLSLGRFDQQTSTKPHLDSGPEECFLMLGYEPSEVASVFEISDYSKCAFEMELTPQEFLAKHNPMFQSGYEILRPYTTRVPCFSETDYQIVCINNSFAPFSMEKPVWQGTLHTATVRTPDESKRRVINSTLIASVPMGAETVVSKSDEQEFVETTLVRRRDYGTLQRDDDV</sequence>
<accession>A0A518ID00</accession>
<keyword evidence="2" id="KW-1185">Reference proteome</keyword>
<gene>
    <name evidence="1" type="ORF">Enr17x_30260</name>
</gene>